<comment type="cofactor">
    <cofactor evidence="1">
        <name>Mg(2+)</name>
        <dbReference type="ChEBI" id="CHEBI:18420"/>
    </cofactor>
</comment>
<evidence type="ECO:0000313" key="7">
    <source>
        <dbReference type="EMBL" id="PKA53659.1"/>
    </source>
</evidence>
<keyword evidence="8" id="KW-1185">Reference proteome</keyword>
<dbReference type="EMBL" id="KZ451993">
    <property type="protein sequence ID" value="PKA53659.1"/>
    <property type="molecule type" value="Genomic_DNA"/>
</dbReference>
<organism evidence="7 8">
    <name type="scientific">Apostasia shenzhenica</name>
    <dbReference type="NCBI Taxonomy" id="1088818"/>
    <lineage>
        <taxon>Eukaryota</taxon>
        <taxon>Viridiplantae</taxon>
        <taxon>Streptophyta</taxon>
        <taxon>Embryophyta</taxon>
        <taxon>Tracheophyta</taxon>
        <taxon>Spermatophyta</taxon>
        <taxon>Magnoliopsida</taxon>
        <taxon>Liliopsida</taxon>
        <taxon>Asparagales</taxon>
        <taxon>Orchidaceae</taxon>
        <taxon>Apostasioideae</taxon>
        <taxon>Apostasia</taxon>
    </lineage>
</organism>
<comment type="similarity">
    <text evidence="2">Belongs to the AAA ATPase family. BCS1 subfamily.</text>
</comment>
<dbReference type="Gene3D" id="3.40.50.300">
    <property type="entry name" value="P-loop containing nucleotide triphosphate hydrolases"/>
    <property type="match status" value="1"/>
</dbReference>
<keyword evidence="5" id="KW-0547">Nucleotide-binding</keyword>
<dbReference type="Gene3D" id="6.10.280.40">
    <property type="match status" value="1"/>
</dbReference>
<dbReference type="Pfam" id="PF00004">
    <property type="entry name" value="AAA"/>
    <property type="match status" value="1"/>
</dbReference>
<reference evidence="7 8" key="1">
    <citation type="journal article" date="2017" name="Nature">
        <title>The Apostasia genome and the evolution of orchids.</title>
        <authorList>
            <person name="Zhang G.Q."/>
            <person name="Liu K.W."/>
            <person name="Li Z."/>
            <person name="Lohaus R."/>
            <person name="Hsiao Y.Y."/>
            <person name="Niu S.C."/>
            <person name="Wang J.Y."/>
            <person name="Lin Y.C."/>
            <person name="Xu Q."/>
            <person name="Chen L.J."/>
            <person name="Yoshida K."/>
            <person name="Fujiwara S."/>
            <person name="Wang Z.W."/>
            <person name="Zhang Y.Q."/>
            <person name="Mitsuda N."/>
            <person name="Wang M."/>
            <person name="Liu G.H."/>
            <person name="Pecoraro L."/>
            <person name="Huang H.X."/>
            <person name="Xiao X.J."/>
            <person name="Lin M."/>
            <person name="Wu X.Y."/>
            <person name="Wu W.L."/>
            <person name="Chen Y.Y."/>
            <person name="Chang S.B."/>
            <person name="Sakamoto S."/>
            <person name="Ohme-Takagi M."/>
            <person name="Yagi M."/>
            <person name="Zeng S.J."/>
            <person name="Shen C.Y."/>
            <person name="Yeh C.M."/>
            <person name="Luo Y.B."/>
            <person name="Tsai W.C."/>
            <person name="Van de Peer Y."/>
            <person name="Liu Z.J."/>
        </authorList>
    </citation>
    <scope>NUCLEOTIDE SEQUENCE [LARGE SCALE GENOMIC DNA]</scope>
    <source>
        <strain evidence="8">cv. Shenzhen</strain>
        <tissue evidence="7">Stem</tissue>
    </source>
</reference>
<dbReference type="PROSITE" id="PS00674">
    <property type="entry name" value="AAA"/>
    <property type="match status" value="1"/>
</dbReference>
<dbReference type="PANTHER" id="PTHR23070">
    <property type="entry name" value="BCS1 AAA-TYPE ATPASE"/>
    <property type="match status" value="1"/>
</dbReference>
<dbReference type="OrthoDB" id="10251412at2759"/>
<comment type="catalytic activity">
    <reaction evidence="4">
        <text>ATP + H2O = ADP + phosphate + H(+)</text>
        <dbReference type="Rhea" id="RHEA:13065"/>
        <dbReference type="ChEBI" id="CHEBI:15377"/>
        <dbReference type="ChEBI" id="CHEBI:15378"/>
        <dbReference type="ChEBI" id="CHEBI:30616"/>
        <dbReference type="ChEBI" id="CHEBI:43474"/>
        <dbReference type="ChEBI" id="CHEBI:456216"/>
    </reaction>
</comment>
<dbReference type="InterPro" id="IPR025753">
    <property type="entry name" value="AAA_N_dom"/>
</dbReference>
<evidence type="ECO:0000256" key="1">
    <source>
        <dbReference type="ARBA" id="ARBA00001946"/>
    </source>
</evidence>
<dbReference type="SUPFAM" id="SSF52540">
    <property type="entry name" value="P-loop containing nucleoside triphosphate hydrolases"/>
    <property type="match status" value="1"/>
</dbReference>
<dbReference type="AlphaFoldDB" id="A0A2I0ADN8"/>
<keyword evidence="3" id="KW-0460">Magnesium</keyword>
<dbReference type="STRING" id="1088818.A0A2I0ADN8"/>
<evidence type="ECO:0000256" key="4">
    <source>
        <dbReference type="ARBA" id="ARBA00049360"/>
    </source>
</evidence>
<dbReference type="SMART" id="SM00382">
    <property type="entry name" value="AAA"/>
    <property type="match status" value="1"/>
</dbReference>
<sequence>MDSDQRTAAESVKPWLTTAAYVTASAMLARSFINELFPNELRSLVSSRIERLLRNRLAAADHTIVLRESDGGSSNELYDASITYLRTRVSPSTKRLKASKSADNNSIVVFVDDGDELVDVFHGASFSWKVFLNKENQPNGRTRELRRLELTFNRKNKETAPNSYFSHILERSEQIKSADRRLKIYINHFNNWEDIDIQHPATFQTLAVEPDLKRMIMDDLSRFLKQKECYNRIGKAWKRGYLLYGPPGTGKTSLIAAMANYLKFDIYEMELKDVWFISRLKGLMKNMKSKSILVIEDIDSAIRIPKRDENARGNRLSDIYDEITLSALLNFIDGLCSISGEERIVVFTTNYKEKLDPALLRPGRMDVHIYMGYCTPSSFRVLASNYHAIDDHRFFGEIDELLKEVEATPAEVAEEMLRSDDVDIALKGLIERLNKKREEAPGRMRK</sequence>
<protein>
    <recommendedName>
        <fullName evidence="6">AAA+ ATPase domain-containing protein</fullName>
    </recommendedName>
</protein>
<evidence type="ECO:0000313" key="8">
    <source>
        <dbReference type="Proteomes" id="UP000236161"/>
    </source>
</evidence>
<keyword evidence="5" id="KW-0067">ATP-binding</keyword>
<dbReference type="GO" id="GO:0005524">
    <property type="term" value="F:ATP binding"/>
    <property type="evidence" value="ECO:0007669"/>
    <property type="project" value="UniProtKB-KW"/>
</dbReference>
<dbReference type="GO" id="GO:0006950">
    <property type="term" value="P:response to stress"/>
    <property type="evidence" value="ECO:0007669"/>
    <property type="project" value="UniProtKB-ARBA"/>
</dbReference>
<dbReference type="Proteomes" id="UP000236161">
    <property type="component" value="Unassembled WGS sequence"/>
</dbReference>
<dbReference type="InterPro" id="IPR003959">
    <property type="entry name" value="ATPase_AAA_core"/>
</dbReference>
<dbReference type="InterPro" id="IPR003593">
    <property type="entry name" value="AAA+_ATPase"/>
</dbReference>
<dbReference type="GO" id="GO:0016887">
    <property type="term" value="F:ATP hydrolysis activity"/>
    <property type="evidence" value="ECO:0007669"/>
    <property type="project" value="InterPro"/>
</dbReference>
<feature type="domain" description="AAA+ ATPase" evidence="6">
    <location>
        <begin position="237"/>
        <end position="375"/>
    </location>
</feature>
<proteinExistence type="inferred from homology"/>
<evidence type="ECO:0000256" key="3">
    <source>
        <dbReference type="ARBA" id="ARBA00022842"/>
    </source>
</evidence>
<evidence type="ECO:0000256" key="2">
    <source>
        <dbReference type="ARBA" id="ARBA00007448"/>
    </source>
</evidence>
<dbReference type="Pfam" id="PF25568">
    <property type="entry name" value="AAA_lid_At3g28540"/>
    <property type="match status" value="1"/>
</dbReference>
<name>A0A2I0ADN8_9ASPA</name>
<evidence type="ECO:0000259" key="6">
    <source>
        <dbReference type="SMART" id="SM00382"/>
    </source>
</evidence>
<evidence type="ECO:0000256" key="5">
    <source>
        <dbReference type="RuleBase" id="RU003651"/>
    </source>
</evidence>
<dbReference type="InterPro" id="IPR003960">
    <property type="entry name" value="ATPase_AAA_CS"/>
</dbReference>
<gene>
    <name evidence="7" type="ORF">AXF42_Ash009155</name>
</gene>
<dbReference type="InterPro" id="IPR050747">
    <property type="entry name" value="Mitochondrial_chaperone_BCS1"/>
</dbReference>
<accession>A0A2I0ADN8</accession>
<dbReference type="InterPro" id="IPR027417">
    <property type="entry name" value="P-loop_NTPase"/>
</dbReference>
<dbReference type="Pfam" id="PF14363">
    <property type="entry name" value="AAA_assoc"/>
    <property type="match status" value="1"/>
</dbReference>
<dbReference type="InterPro" id="IPR058017">
    <property type="entry name" value="At3g28540-like_C"/>
</dbReference>